<evidence type="ECO:0000313" key="1">
    <source>
        <dbReference type="EMBL" id="OAA70451.1"/>
    </source>
</evidence>
<keyword evidence="2" id="KW-1185">Reference proteome</keyword>
<dbReference type="Gene3D" id="1.25.40.10">
    <property type="entry name" value="Tetratricopeptide repeat domain"/>
    <property type="match status" value="1"/>
</dbReference>
<dbReference type="OrthoDB" id="4748888at2759"/>
<proteinExistence type="predicted"/>
<reference evidence="1 2" key="1">
    <citation type="journal article" date="2016" name="Genome Biol. Evol.">
        <title>Divergent and convergent evolution of fungal pathogenicity.</title>
        <authorList>
            <person name="Shang Y."/>
            <person name="Xiao G."/>
            <person name="Zheng P."/>
            <person name="Cen K."/>
            <person name="Zhan S."/>
            <person name="Wang C."/>
        </authorList>
    </citation>
    <scope>NUCLEOTIDE SEQUENCE [LARGE SCALE GENOMIC DNA]</scope>
    <source>
        <strain evidence="1 2">ARSEF 2679</strain>
    </source>
</reference>
<accession>A0A168BRG0</accession>
<evidence type="ECO:0000313" key="2">
    <source>
        <dbReference type="Proteomes" id="UP000076744"/>
    </source>
</evidence>
<dbReference type="InterPro" id="IPR011990">
    <property type="entry name" value="TPR-like_helical_dom_sf"/>
</dbReference>
<organism evidence="1 2">
    <name type="scientific">Cordyceps fumosorosea (strain ARSEF 2679)</name>
    <name type="common">Isaria fumosorosea</name>
    <dbReference type="NCBI Taxonomy" id="1081104"/>
    <lineage>
        <taxon>Eukaryota</taxon>
        <taxon>Fungi</taxon>
        <taxon>Dikarya</taxon>
        <taxon>Ascomycota</taxon>
        <taxon>Pezizomycotina</taxon>
        <taxon>Sordariomycetes</taxon>
        <taxon>Hypocreomycetidae</taxon>
        <taxon>Hypocreales</taxon>
        <taxon>Cordycipitaceae</taxon>
        <taxon>Cordyceps</taxon>
    </lineage>
</organism>
<dbReference type="Proteomes" id="UP000076744">
    <property type="component" value="Unassembled WGS sequence"/>
</dbReference>
<dbReference type="EMBL" id="AZHB01000004">
    <property type="protein sequence ID" value="OAA70451.1"/>
    <property type="molecule type" value="Genomic_DNA"/>
</dbReference>
<dbReference type="AlphaFoldDB" id="A0A168BRG0"/>
<evidence type="ECO:0008006" key="3">
    <source>
        <dbReference type="Google" id="ProtNLM"/>
    </source>
</evidence>
<protein>
    <recommendedName>
        <fullName evidence="3">Tetratricopeptide-like helical</fullName>
    </recommendedName>
</protein>
<dbReference type="GeneID" id="30018717"/>
<dbReference type="RefSeq" id="XP_018706738.1">
    <property type="nucleotide sequence ID" value="XM_018846031.1"/>
</dbReference>
<gene>
    <name evidence="1" type="ORF">ISF_02425</name>
</gene>
<comment type="caution">
    <text evidence="1">The sequence shown here is derived from an EMBL/GenBank/DDBJ whole genome shotgun (WGS) entry which is preliminary data.</text>
</comment>
<name>A0A168BRG0_CORFA</name>
<sequence>MYESTGRVTDAIELNMKGYNLRLAGKPLKGGLLGGFEQNLACNYNTANQHETALSWFEKSRDTWIAWSVKEGQGADWPTVTKKNAARCLIYLSQYSKAEQLLNTFIAEFKQEKSLNWAMLAYKHLREASETTKFHAGNMPLEHARCLFKLSQALLQGSHDETQQATDLRDEAKVYLLRRDAEAKNFDTEDAYDPWVPIFWR</sequence>